<dbReference type="InterPro" id="IPR002557">
    <property type="entry name" value="Chitin-bd_dom"/>
</dbReference>
<accession>A0AAD9NVG8</accession>
<dbReference type="Proteomes" id="UP001209878">
    <property type="component" value="Unassembled WGS sequence"/>
</dbReference>
<proteinExistence type="predicted"/>
<dbReference type="Gene3D" id="2.170.140.10">
    <property type="entry name" value="Chitin binding domain"/>
    <property type="match status" value="1"/>
</dbReference>
<comment type="caution">
    <text evidence="2">The sequence shown here is derived from an EMBL/GenBank/DDBJ whole genome shotgun (WGS) entry which is preliminary data.</text>
</comment>
<dbReference type="GO" id="GO:0008061">
    <property type="term" value="F:chitin binding"/>
    <property type="evidence" value="ECO:0007669"/>
    <property type="project" value="InterPro"/>
</dbReference>
<sequence length="73" mass="8436">MCVFPPVTIEIEKRDLSYNRKVRVLDPSDCAKYYECLELRNGTLVTNHYSCPACEFFSREKKLCVSVHTGPMC</sequence>
<dbReference type="GO" id="GO:0005576">
    <property type="term" value="C:extracellular region"/>
    <property type="evidence" value="ECO:0007669"/>
    <property type="project" value="InterPro"/>
</dbReference>
<dbReference type="EMBL" id="JAODUO010000409">
    <property type="protein sequence ID" value="KAK2181149.1"/>
    <property type="molecule type" value="Genomic_DNA"/>
</dbReference>
<dbReference type="SUPFAM" id="SSF57625">
    <property type="entry name" value="Invertebrate chitin-binding proteins"/>
    <property type="match status" value="1"/>
</dbReference>
<name>A0AAD9NVG8_RIDPI</name>
<organism evidence="2 3">
    <name type="scientific">Ridgeia piscesae</name>
    <name type="common">Tubeworm</name>
    <dbReference type="NCBI Taxonomy" id="27915"/>
    <lineage>
        <taxon>Eukaryota</taxon>
        <taxon>Metazoa</taxon>
        <taxon>Spiralia</taxon>
        <taxon>Lophotrochozoa</taxon>
        <taxon>Annelida</taxon>
        <taxon>Polychaeta</taxon>
        <taxon>Sedentaria</taxon>
        <taxon>Canalipalpata</taxon>
        <taxon>Sabellida</taxon>
        <taxon>Siboglinidae</taxon>
        <taxon>Ridgeia</taxon>
    </lineage>
</organism>
<evidence type="ECO:0000313" key="3">
    <source>
        <dbReference type="Proteomes" id="UP001209878"/>
    </source>
</evidence>
<dbReference type="Pfam" id="PF01607">
    <property type="entry name" value="CBM_14"/>
    <property type="match status" value="1"/>
</dbReference>
<feature type="non-terminal residue" evidence="2">
    <location>
        <position position="73"/>
    </location>
</feature>
<evidence type="ECO:0000313" key="2">
    <source>
        <dbReference type="EMBL" id="KAK2181149.1"/>
    </source>
</evidence>
<dbReference type="AlphaFoldDB" id="A0AAD9NVG8"/>
<protein>
    <recommendedName>
        <fullName evidence="1">Chitin-binding type-2 domain-containing protein</fullName>
    </recommendedName>
</protein>
<gene>
    <name evidence="2" type="ORF">NP493_409g05018</name>
</gene>
<reference evidence="2" key="1">
    <citation type="journal article" date="2023" name="Mol. Biol. Evol.">
        <title>Third-Generation Sequencing Reveals the Adaptive Role of the Epigenome in Three Deep-Sea Polychaetes.</title>
        <authorList>
            <person name="Perez M."/>
            <person name="Aroh O."/>
            <person name="Sun Y."/>
            <person name="Lan Y."/>
            <person name="Juniper S.K."/>
            <person name="Young C.R."/>
            <person name="Angers B."/>
            <person name="Qian P.Y."/>
        </authorList>
    </citation>
    <scope>NUCLEOTIDE SEQUENCE</scope>
    <source>
        <strain evidence="2">R07B-5</strain>
    </source>
</reference>
<keyword evidence="3" id="KW-1185">Reference proteome</keyword>
<dbReference type="InterPro" id="IPR036508">
    <property type="entry name" value="Chitin-bd_dom_sf"/>
</dbReference>
<feature type="domain" description="Chitin-binding type-2" evidence="1">
    <location>
        <begin position="25"/>
        <end position="69"/>
    </location>
</feature>
<evidence type="ECO:0000259" key="1">
    <source>
        <dbReference type="Pfam" id="PF01607"/>
    </source>
</evidence>